<reference evidence="1" key="1">
    <citation type="submission" date="2021-06" db="EMBL/GenBank/DDBJ databases">
        <authorList>
            <person name="Kallberg Y."/>
            <person name="Tangrot J."/>
            <person name="Rosling A."/>
        </authorList>
    </citation>
    <scope>NUCLEOTIDE SEQUENCE</scope>
    <source>
        <strain evidence="1">FL966</strain>
    </source>
</reference>
<accession>A0A9N9K7G2</accession>
<dbReference type="AlphaFoldDB" id="A0A9N9K7G2"/>
<evidence type="ECO:0000313" key="2">
    <source>
        <dbReference type="Proteomes" id="UP000789759"/>
    </source>
</evidence>
<evidence type="ECO:0000313" key="1">
    <source>
        <dbReference type="EMBL" id="CAG8813806.1"/>
    </source>
</evidence>
<dbReference type="Proteomes" id="UP000789759">
    <property type="component" value="Unassembled WGS sequence"/>
</dbReference>
<proteinExistence type="predicted"/>
<feature type="non-terminal residue" evidence="1">
    <location>
        <position position="114"/>
    </location>
</feature>
<dbReference type="EMBL" id="CAJVQA010041286">
    <property type="protein sequence ID" value="CAG8813806.1"/>
    <property type="molecule type" value="Genomic_DNA"/>
</dbReference>
<comment type="caution">
    <text evidence="1">The sequence shown here is derived from an EMBL/GenBank/DDBJ whole genome shotgun (WGS) entry which is preliminary data.</text>
</comment>
<name>A0A9N9K7G2_9GLOM</name>
<keyword evidence="2" id="KW-1185">Reference proteome</keyword>
<gene>
    <name evidence="1" type="ORF">CPELLU_LOCUS18959</name>
</gene>
<organism evidence="1 2">
    <name type="scientific">Cetraspora pellucida</name>
    <dbReference type="NCBI Taxonomy" id="1433469"/>
    <lineage>
        <taxon>Eukaryota</taxon>
        <taxon>Fungi</taxon>
        <taxon>Fungi incertae sedis</taxon>
        <taxon>Mucoromycota</taxon>
        <taxon>Glomeromycotina</taxon>
        <taxon>Glomeromycetes</taxon>
        <taxon>Diversisporales</taxon>
        <taxon>Gigasporaceae</taxon>
        <taxon>Cetraspora</taxon>
    </lineage>
</organism>
<sequence length="114" mass="13404">MSSEITKIQTPNNMSFELNMPDNMSFEINTSYNNMFFELTEDTTNELAEIEIVNMSFAIAETEMSNYRLENPEITRESYSRKMVPKTTYLAGRTTKSAHERRNHLRREAYVCKK</sequence>
<protein>
    <submittedName>
        <fullName evidence="1">19187_t:CDS:1</fullName>
    </submittedName>
</protein>